<gene>
    <name evidence="3 4" type="primary">smpB</name>
    <name evidence="4" type="ORF">H8695_05445</name>
</gene>
<dbReference type="Pfam" id="PF01668">
    <property type="entry name" value="SmpB"/>
    <property type="match status" value="1"/>
</dbReference>
<comment type="subcellular location">
    <subcellularLocation>
        <location evidence="3">Cytoplasm</location>
    </subcellularLocation>
    <text evidence="3">The tmRNA-SmpB complex associates with stalled 70S ribosomes.</text>
</comment>
<proteinExistence type="inferred from homology"/>
<comment type="similarity">
    <text evidence="3">Belongs to the SmpB family.</text>
</comment>
<dbReference type="PROSITE" id="PS01317">
    <property type="entry name" value="SSRP"/>
    <property type="match status" value="1"/>
</dbReference>
<comment type="caution">
    <text evidence="4">The sequence shown here is derived from an EMBL/GenBank/DDBJ whole genome shotgun (WGS) entry which is preliminary data.</text>
</comment>
<keyword evidence="2 3" id="KW-0694">RNA-binding</keyword>
<dbReference type="InterPro" id="IPR000037">
    <property type="entry name" value="SsrA-bd_prot"/>
</dbReference>
<evidence type="ECO:0000313" key="5">
    <source>
        <dbReference type="Proteomes" id="UP000620366"/>
    </source>
</evidence>
<dbReference type="GO" id="GO:0070929">
    <property type="term" value="P:trans-translation"/>
    <property type="evidence" value="ECO:0007669"/>
    <property type="project" value="UniProtKB-UniRule"/>
</dbReference>
<dbReference type="Proteomes" id="UP000620366">
    <property type="component" value="Unassembled WGS sequence"/>
</dbReference>
<evidence type="ECO:0000256" key="3">
    <source>
        <dbReference type="HAMAP-Rule" id="MF_00023"/>
    </source>
</evidence>
<comment type="function">
    <text evidence="3">Required for rescue of stalled ribosomes mediated by trans-translation. Binds to transfer-messenger RNA (tmRNA), required for stable association of tmRNA with ribosomes. tmRNA and SmpB together mimic tRNA shape, replacing the anticodon stem-loop with SmpB. tmRNA is encoded by the ssrA gene; the 2 termini fold to resemble tRNA(Ala) and it encodes a 'tag peptide', a short internal open reading frame. During trans-translation Ala-aminoacylated tmRNA acts like a tRNA, entering the A-site of stalled ribosomes, displacing the stalled mRNA. The ribosome then switches to translate the ORF on the tmRNA; the nascent peptide is terminated with the 'tag peptide' encoded by the tmRNA and targeted for degradation. The ribosome is freed to recommence translation, which seems to be the essential function of trans-translation.</text>
</comment>
<dbReference type="NCBIfam" id="TIGR00086">
    <property type="entry name" value="smpB"/>
    <property type="match status" value="1"/>
</dbReference>
<accession>A0A926HUN6</accession>
<name>A0A926HUN6_9FIRM</name>
<evidence type="ECO:0000313" key="4">
    <source>
        <dbReference type="EMBL" id="MBC8536135.1"/>
    </source>
</evidence>
<dbReference type="SUPFAM" id="SSF74982">
    <property type="entry name" value="Small protein B (SmpB)"/>
    <property type="match status" value="1"/>
</dbReference>
<organism evidence="4 5">
    <name type="scientific">Feifania hominis</name>
    <dbReference type="NCBI Taxonomy" id="2763660"/>
    <lineage>
        <taxon>Bacteria</taxon>
        <taxon>Bacillati</taxon>
        <taxon>Bacillota</taxon>
        <taxon>Clostridia</taxon>
        <taxon>Eubacteriales</taxon>
        <taxon>Feifaniaceae</taxon>
        <taxon>Feifania</taxon>
    </lineage>
</organism>
<dbReference type="HAMAP" id="MF_00023">
    <property type="entry name" value="SmpB"/>
    <property type="match status" value="1"/>
</dbReference>
<dbReference type="InterPro" id="IPR020081">
    <property type="entry name" value="SsrA-bd_prot_CS"/>
</dbReference>
<dbReference type="AlphaFoldDB" id="A0A926HUN6"/>
<dbReference type="NCBIfam" id="NF003843">
    <property type="entry name" value="PRK05422.1"/>
    <property type="match status" value="1"/>
</dbReference>
<reference evidence="4" key="1">
    <citation type="submission" date="2020-08" db="EMBL/GenBank/DDBJ databases">
        <title>Genome public.</title>
        <authorList>
            <person name="Liu C."/>
            <person name="Sun Q."/>
        </authorList>
    </citation>
    <scope>NUCLEOTIDE SEQUENCE</scope>
    <source>
        <strain evidence="4">BX7</strain>
    </source>
</reference>
<dbReference type="GO" id="GO:0003723">
    <property type="term" value="F:RNA binding"/>
    <property type="evidence" value="ECO:0007669"/>
    <property type="project" value="UniProtKB-UniRule"/>
</dbReference>
<dbReference type="PANTHER" id="PTHR30308">
    <property type="entry name" value="TMRNA-BINDING COMPONENT OF TRANS-TRANSLATION TAGGING COMPLEX"/>
    <property type="match status" value="1"/>
</dbReference>
<dbReference type="EMBL" id="JACRSP010000002">
    <property type="protein sequence ID" value="MBC8536135.1"/>
    <property type="molecule type" value="Genomic_DNA"/>
</dbReference>
<protein>
    <recommendedName>
        <fullName evidence="3">SsrA-binding protein</fullName>
    </recommendedName>
    <alternativeName>
        <fullName evidence="3">Small protein B</fullName>
    </alternativeName>
</protein>
<evidence type="ECO:0000256" key="1">
    <source>
        <dbReference type="ARBA" id="ARBA00022490"/>
    </source>
</evidence>
<evidence type="ECO:0000256" key="2">
    <source>
        <dbReference type="ARBA" id="ARBA00022884"/>
    </source>
</evidence>
<sequence>MPQKATQNRTIAQNKKAFHDYFVEESFEAGISLAGTEVKSIRAGKVNLKDAYCTVSGGELRVVGMHVSPYEKGNIFNKDPLRERKLLMHKKEIMRLYGCVKQDGMAIIPLSLYFKGSHVKVQVGLCRGKKLHDKRDAIARKDAQREMDRAMKERNR</sequence>
<keyword evidence="1 3" id="KW-0963">Cytoplasm</keyword>
<keyword evidence="5" id="KW-1185">Reference proteome</keyword>
<dbReference type="RefSeq" id="WP_249299887.1">
    <property type="nucleotide sequence ID" value="NZ_JACRSP010000002.1"/>
</dbReference>
<dbReference type="CDD" id="cd09294">
    <property type="entry name" value="SmpB"/>
    <property type="match status" value="1"/>
</dbReference>
<dbReference type="GO" id="GO:0005829">
    <property type="term" value="C:cytosol"/>
    <property type="evidence" value="ECO:0007669"/>
    <property type="project" value="TreeGrafter"/>
</dbReference>
<dbReference type="PANTHER" id="PTHR30308:SF2">
    <property type="entry name" value="SSRA-BINDING PROTEIN"/>
    <property type="match status" value="1"/>
</dbReference>
<dbReference type="GO" id="GO:0070930">
    <property type="term" value="P:trans-translation-dependent protein tagging"/>
    <property type="evidence" value="ECO:0007669"/>
    <property type="project" value="TreeGrafter"/>
</dbReference>
<dbReference type="Gene3D" id="2.40.280.10">
    <property type="match status" value="1"/>
</dbReference>
<dbReference type="InterPro" id="IPR023620">
    <property type="entry name" value="SmpB"/>
</dbReference>